<evidence type="ECO:0000256" key="1">
    <source>
        <dbReference type="ARBA" id="ARBA00004613"/>
    </source>
</evidence>
<dbReference type="GO" id="GO:0004767">
    <property type="term" value="F:sphingomyelin phosphodiesterase activity"/>
    <property type="evidence" value="ECO:0007669"/>
    <property type="project" value="UniProtKB-UniRule"/>
</dbReference>
<dbReference type="InterPro" id="IPR004843">
    <property type="entry name" value="Calcineurin-like_PHP"/>
</dbReference>
<feature type="binding site" evidence="12">
    <location>
        <position position="218"/>
    </location>
    <ligand>
        <name>Zn(2+)</name>
        <dbReference type="ChEBI" id="CHEBI:29105"/>
        <label>2</label>
    </ligand>
</feature>
<evidence type="ECO:0000256" key="3">
    <source>
        <dbReference type="ARBA" id="ARBA00022525"/>
    </source>
</evidence>
<dbReference type="GO" id="GO:0005615">
    <property type="term" value="C:extracellular space"/>
    <property type="evidence" value="ECO:0007669"/>
    <property type="project" value="TreeGrafter"/>
</dbReference>
<dbReference type="STRING" id="47428.A0A284QPJ7"/>
<feature type="binding site" evidence="12">
    <location>
        <position position="147"/>
    </location>
    <ligand>
        <name>Zn(2+)</name>
        <dbReference type="ChEBI" id="CHEBI:29105"/>
        <label>1</label>
    </ligand>
</feature>
<dbReference type="GO" id="GO:0016020">
    <property type="term" value="C:membrane"/>
    <property type="evidence" value="ECO:0007669"/>
    <property type="project" value="GOC"/>
</dbReference>
<evidence type="ECO:0000256" key="8">
    <source>
        <dbReference type="ARBA" id="ARBA00023157"/>
    </source>
</evidence>
<dbReference type="GO" id="GO:0046872">
    <property type="term" value="F:metal ion binding"/>
    <property type="evidence" value="ECO:0007669"/>
    <property type="project" value="UniProtKB-KW"/>
</dbReference>
<dbReference type="Gene3D" id="3.60.21.10">
    <property type="match status" value="1"/>
</dbReference>
<dbReference type="SUPFAM" id="SSF56300">
    <property type="entry name" value="Metallo-dependent phosphatases"/>
    <property type="match status" value="1"/>
</dbReference>
<keyword evidence="17" id="KW-1185">Reference proteome</keyword>
<feature type="disulfide bond" evidence="13">
    <location>
        <begin position="64"/>
        <end position="75"/>
    </location>
</feature>
<dbReference type="Pfam" id="PF00149">
    <property type="entry name" value="Metallophos"/>
    <property type="match status" value="1"/>
</dbReference>
<accession>A0A284QPJ7</accession>
<keyword evidence="7 12" id="KW-0862">Zinc</keyword>
<dbReference type="InterPro" id="IPR041805">
    <property type="entry name" value="ASMase/PPN1_MPP"/>
</dbReference>
<evidence type="ECO:0000256" key="10">
    <source>
        <dbReference type="ARBA" id="ARBA00023295"/>
    </source>
</evidence>
<keyword evidence="9" id="KW-0325">Glycoprotein</keyword>
<reference evidence="17" key="1">
    <citation type="journal article" date="2017" name="Nat. Ecol. Evol.">
        <title>Genome expansion and lineage-specific genetic innovations in the forest pathogenic fungi Armillaria.</title>
        <authorList>
            <person name="Sipos G."/>
            <person name="Prasanna A.N."/>
            <person name="Walter M.C."/>
            <person name="O'Connor E."/>
            <person name="Balint B."/>
            <person name="Krizsan K."/>
            <person name="Kiss B."/>
            <person name="Hess J."/>
            <person name="Varga T."/>
            <person name="Slot J."/>
            <person name="Riley R."/>
            <person name="Boka B."/>
            <person name="Rigling D."/>
            <person name="Barry K."/>
            <person name="Lee J."/>
            <person name="Mihaltcheva S."/>
            <person name="LaButti K."/>
            <person name="Lipzen A."/>
            <person name="Waldron R."/>
            <person name="Moloney N.M."/>
            <person name="Sperisen C."/>
            <person name="Kredics L."/>
            <person name="Vagvoelgyi C."/>
            <person name="Patrignani A."/>
            <person name="Fitzpatrick D."/>
            <person name="Nagy I."/>
            <person name="Doyle S."/>
            <person name="Anderson J.B."/>
            <person name="Grigoriev I.V."/>
            <person name="Gueldener U."/>
            <person name="Muensterkoetter M."/>
            <person name="Nagy L.G."/>
        </authorList>
    </citation>
    <scope>NUCLEOTIDE SEQUENCE [LARGE SCALE GENOMIC DNA]</scope>
    <source>
        <strain evidence="17">C18/9</strain>
    </source>
</reference>
<sequence>MLLPSFQILLFLFIPLVLGNLVDDLLDALEQAVTCGGCHALLEPLKLLADFGDGAFVDAVTDICTLLNIADDDVCEGLIEQQGPIVAHVLRSISATSQTSTKLCGLVGLCDPPDINTYGVSFASNTSKAKPVTSQGRETFRVAHISDVHIDRSYTVGADANCTKPICCRNYTDSAGDAIERPAGTYGEYGCDTPATLIHSLISQIAGSGSEFTIFTGDVVEAAVWLVTEEYGTIIYRNNSIPTILICRENINDINTFNDELSNGLGMPVYPVIGNHEAAPMNSFPRNTSVHIEDWDAQWVFDTTSAKWTSWINSTASDQVRHYSGSYSIVAPGKNLRIISINTVYWYRLNFWLYDTNKQQPDPNGILEFTARELQAAEDAGQRAWIIAHMPPGETDTLHDQSNYYDQIVQRYKDTIAAQFFGHTHDDQFEIAYSDYDNRVADNAVSVAWIAPSVTPREANAAFKIYDIDPDTYEVMDAHVYITNLSDPTFEIQPTWNLYYSARETFGPLVPDLAETDPLGPSFWHQVTERFESNDTAFDLYYSFKTRGYGVEACDTDCKAETICGLRAMRSQDNCAKTEPGLSYKRDLPGQSTGTSEGCEGFSMGHVLSGMVGKFANGEVTDDQRSQLWLKLNATIPA</sequence>
<feature type="binding site" evidence="12">
    <location>
        <position position="149"/>
    </location>
    <ligand>
        <name>Zn(2+)</name>
        <dbReference type="ChEBI" id="CHEBI:29105"/>
        <label>1</label>
    </ligand>
</feature>
<evidence type="ECO:0000259" key="15">
    <source>
        <dbReference type="PROSITE" id="PS50015"/>
    </source>
</evidence>
<dbReference type="GO" id="GO:0046513">
    <property type="term" value="P:ceramide biosynthetic process"/>
    <property type="evidence" value="ECO:0007669"/>
    <property type="project" value="UniProtKB-ARBA"/>
</dbReference>
<dbReference type="Proteomes" id="UP000219338">
    <property type="component" value="Unassembled WGS sequence"/>
</dbReference>
<protein>
    <recommendedName>
        <fullName evidence="11">Sphingomyelin phosphodiesterase</fullName>
    </recommendedName>
</protein>
<dbReference type="Pfam" id="PF19272">
    <property type="entry name" value="ASMase_C"/>
    <property type="match status" value="1"/>
</dbReference>
<keyword evidence="4 12" id="KW-0479">Metal-binding</keyword>
<evidence type="ECO:0000256" key="9">
    <source>
        <dbReference type="ARBA" id="ARBA00023180"/>
    </source>
</evidence>
<feature type="chain" id="PRO_5013080465" description="Sphingomyelin phosphodiesterase" evidence="14">
    <location>
        <begin position="20"/>
        <end position="638"/>
    </location>
</feature>
<evidence type="ECO:0000256" key="13">
    <source>
        <dbReference type="PIRSR" id="PIRSR000948-2"/>
    </source>
</evidence>
<feature type="disulfide bond" evidence="13">
    <location>
        <begin position="554"/>
        <end position="558"/>
    </location>
</feature>
<dbReference type="PANTHER" id="PTHR10340:SF34">
    <property type="entry name" value="SPHINGOMYELIN PHOSPHODIESTERASE"/>
    <property type="match status" value="1"/>
</dbReference>
<evidence type="ECO:0000256" key="5">
    <source>
        <dbReference type="ARBA" id="ARBA00022729"/>
    </source>
</evidence>
<organism evidence="16 17">
    <name type="scientific">Armillaria ostoyae</name>
    <name type="common">Armillaria root rot fungus</name>
    <dbReference type="NCBI Taxonomy" id="47428"/>
    <lineage>
        <taxon>Eukaryota</taxon>
        <taxon>Fungi</taxon>
        <taxon>Dikarya</taxon>
        <taxon>Basidiomycota</taxon>
        <taxon>Agaricomycotina</taxon>
        <taxon>Agaricomycetes</taxon>
        <taxon>Agaricomycetidae</taxon>
        <taxon>Agaricales</taxon>
        <taxon>Marasmiineae</taxon>
        <taxon>Physalacriaceae</taxon>
        <taxon>Armillaria</taxon>
    </lineage>
</organism>
<evidence type="ECO:0000256" key="2">
    <source>
        <dbReference type="ARBA" id="ARBA00008234"/>
    </source>
</evidence>
<feature type="disulfide bond" evidence="13">
    <location>
        <begin position="168"/>
        <end position="191"/>
    </location>
</feature>
<keyword evidence="8 13" id="KW-1015">Disulfide bond</keyword>
<evidence type="ECO:0000313" key="16">
    <source>
        <dbReference type="EMBL" id="SJK98404.1"/>
    </source>
</evidence>
<feature type="binding site" evidence="12">
    <location>
        <position position="218"/>
    </location>
    <ligand>
        <name>Zn(2+)</name>
        <dbReference type="ChEBI" id="CHEBI:29105"/>
        <label>1</label>
    </ligand>
</feature>
<name>A0A284QPJ7_ARMOS</name>
<dbReference type="OMA" id="VWSQTRK"/>
<feature type="disulfide bond" evidence="13">
    <location>
        <begin position="38"/>
        <end position="104"/>
    </location>
</feature>
<evidence type="ECO:0000313" key="17">
    <source>
        <dbReference type="Proteomes" id="UP000219338"/>
    </source>
</evidence>
<evidence type="ECO:0000256" key="4">
    <source>
        <dbReference type="ARBA" id="ARBA00022723"/>
    </source>
</evidence>
<keyword evidence="10 11" id="KW-0326">Glycosidase</keyword>
<feature type="disulfide bond" evidence="13">
    <location>
        <begin position="35"/>
        <end position="110"/>
    </location>
</feature>
<dbReference type="InterPro" id="IPR045473">
    <property type="entry name" value="ASM_C"/>
</dbReference>
<keyword evidence="5 14" id="KW-0732">Signal</keyword>
<gene>
    <name evidence="16" type="ORF">ARMOST_01670</name>
</gene>
<dbReference type="AlphaFoldDB" id="A0A284QPJ7"/>
<proteinExistence type="inferred from homology"/>
<comment type="subcellular location">
    <subcellularLocation>
        <location evidence="1">Secreted</location>
    </subcellularLocation>
</comment>
<feature type="binding site" evidence="12">
    <location>
        <position position="275"/>
    </location>
    <ligand>
        <name>Zn(2+)</name>
        <dbReference type="ChEBI" id="CHEBI:29105"/>
        <label>2</label>
    </ligand>
</feature>
<dbReference type="GO" id="GO:0006685">
    <property type="term" value="P:sphingomyelin catabolic process"/>
    <property type="evidence" value="ECO:0007669"/>
    <property type="project" value="UniProtKB-UniRule"/>
</dbReference>
<comment type="cofactor">
    <cofactor evidence="12">
        <name>Zn(2+)</name>
        <dbReference type="ChEBI" id="CHEBI:29105"/>
    </cofactor>
    <text evidence="12">Binds 2 Zn(2+) ions per subunit.</text>
</comment>
<feature type="binding site" evidence="12">
    <location>
        <position position="389"/>
    </location>
    <ligand>
        <name>Zn(2+)</name>
        <dbReference type="ChEBI" id="CHEBI:29105"/>
        <label>2</label>
    </ligand>
</feature>
<evidence type="ECO:0000256" key="6">
    <source>
        <dbReference type="ARBA" id="ARBA00022801"/>
    </source>
</evidence>
<dbReference type="GO" id="GO:0016798">
    <property type="term" value="F:hydrolase activity, acting on glycosyl bonds"/>
    <property type="evidence" value="ECO:0007669"/>
    <property type="project" value="UniProtKB-KW"/>
</dbReference>
<evidence type="ECO:0000256" key="11">
    <source>
        <dbReference type="PIRNR" id="PIRNR000948"/>
    </source>
</evidence>
<evidence type="ECO:0000256" key="14">
    <source>
        <dbReference type="SAM" id="SignalP"/>
    </source>
</evidence>
<keyword evidence="6 11" id="KW-0378">Hydrolase</keyword>
<comment type="function">
    <text evidence="11">Converts sphingomyelin to ceramide.</text>
</comment>
<dbReference type="InterPro" id="IPR008139">
    <property type="entry name" value="SaposinB_dom"/>
</dbReference>
<evidence type="ECO:0000256" key="12">
    <source>
        <dbReference type="PIRSR" id="PIRSR000948-1"/>
    </source>
</evidence>
<evidence type="ECO:0000256" key="7">
    <source>
        <dbReference type="ARBA" id="ARBA00022833"/>
    </source>
</evidence>
<dbReference type="PROSITE" id="PS50015">
    <property type="entry name" value="SAP_B"/>
    <property type="match status" value="1"/>
</dbReference>
<dbReference type="EMBL" id="FUEG01000001">
    <property type="protein sequence ID" value="SJK98404.1"/>
    <property type="molecule type" value="Genomic_DNA"/>
</dbReference>
<dbReference type="CDD" id="cd00842">
    <property type="entry name" value="MPP_ASMase"/>
    <property type="match status" value="1"/>
</dbReference>
<comment type="similarity">
    <text evidence="2 11">Belongs to the acid sphingomyelinase family.</text>
</comment>
<dbReference type="InterPro" id="IPR011160">
    <property type="entry name" value="Sphingomy_PDE"/>
</dbReference>
<dbReference type="PANTHER" id="PTHR10340">
    <property type="entry name" value="SPHINGOMYELIN PHOSPHODIESTERASE"/>
    <property type="match status" value="1"/>
</dbReference>
<keyword evidence="3" id="KW-0964">Secreted</keyword>
<dbReference type="InterPro" id="IPR011001">
    <property type="entry name" value="Saposin-like"/>
</dbReference>
<feature type="domain" description="Saposin B-type" evidence="15">
    <location>
        <begin position="31"/>
        <end position="114"/>
    </location>
</feature>
<feature type="binding site" evidence="12">
    <location>
        <position position="425"/>
    </location>
    <ligand>
        <name>Zn(2+)</name>
        <dbReference type="ChEBI" id="CHEBI:29105"/>
        <label>1</label>
    </ligand>
</feature>
<feature type="binding site" evidence="12">
    <location>
        <position position="423"/>
    </location>
    <ligand>
        <name>Zn(2+)</name>
        <dbReference type="ChEBI" id="CHEBI:29105"/>
        <label>2</label>
    </ligand>
</feature>
<feature type="signal peptide" evidence="14">
    <location>
        <begin position="1"/>
        <end position="19"/>
    </location>
</feature>
<dbReference type="InterPro" id="IPR029052">
    <property type="entry name" value="Metallo-depent_PP-like"/>
</dbReference>
<dbReference type="OrthoDB" id="282973at2759"/>
<dbReference type="SUPFAM" id="SSF47862">
    <property type="entry name" value="Saposin"/>
    <property type="match status" value="1"/>
</dbReference>
<dbReference type="PIRSF" id="PIRSF000948">
    <property type="entry name" value="Sphingomy_PDE"/>
    <property type="match status" value="1"/>
</dbReference>
<feature type="disulfide bond" evidence="13">
    <location>
        <begin position="162"/>
        <end position="167"/>
    </location>
</feature>